<keyword evidence="4" id="KW-1185">Reference proteome</keyword>
<feature type="region of interest" description="Disordered" evidence="1">
    <location>
        <begin position="27"/>
        <end position="46"/>
    </location>
</feature>
<name>A0AAE3ZD15_9ACTN</name>
<dbReference type="PANTHER" id="PTHR19328:SF13">
    <property type="entry name" value="HIPL1 PROTEIN"/>
    <property type="match status" value="1"/>
</dbReference>
<evidence type="ECO:0000313" key="3">
    <source>
        <dbReference type="EMBL" id="MDR7302672.1"/>
    </source>
</evidence>
<evidence type="ECO:0000259" key="2">
    <source>
        <dbReference type="Pfam" id="PF07995"/>
    </source>
</evidence>
<proteinExistence type="predicted"/>
<dbReference type="AlphaFoldDB" id="A0AAE3ZD15"/>
<accession>A0AAE3ZD15</accession>
<gene>
    <name evidence="3" type="ORF">JOF55_002853</name>
</gene>
<dbReference type="InterPro" id="IPR011042">
    <property type="entry name" value="6-blade_b-propeller_TolB-like"/>
</dbReference>
<dbReference type="Gene3D" id="2.120.10.30">
    <property type="entry name" value="TolB, C-terminal domain"/>
    <property type="match status" value="1"/>
</dbReference>
<dbReference type="PROSITE" id="PS51257">
    <property type="entry name" value="PROKAR_LIPOPROTEIN"/>
    <property type="match status" value="1"/>
</dbReference>
<dbReference type="Pfam" id="PF07995">
    <property type="entry name" value="GSDH"/>
    <property type="match status" value="1"/>
</dbReference>
<sequence length="409" mass="43313">MFTRPVLTRRRALTGLAGLLTLTGCSGDGRGNGQRTTGPSDPVPTTPSSTALRVEVLAGGLEHPWGIDFLPDGSALITQRPGRLALLSGGRLREVRADFGDVLVRGEGGLMGLLVHPEFATSRRFLTCQTHQVDGRAVDIRLVTWQLSEDGNSARRVGPLLTGLPINPSGRHSGCRPGLADDGSLLVTTGDSARPTVAQDLSSLGGKVLRMDIDTGAPLPGNPFLDSPDPATRLILTYGHRNPQGIAFRPAGRARPDDQVFIAEHGPDVDDEINLLRPGGNYGWDPSRGGTQEYYDESVPMTDLQRFPNAVPAVWTSGDETEAVCDATFPTGPQWGPLDGVLAVTALKGSKVLLFRLSEDGRSVRSVSVPGELDGTHGRLRAATRGPDGALYVSTSNGSDDKILRVSPG</sequence>
<dbReference type="EMBL" id="JAVDXW010000001">
    <property type="protein sequence ID" value="MDR7302672.1"/>
    <property type="molecule type" value="Genomic_DNA"/>
</dbReference>
<dbReference type="SUPFAM" id="SSF50952">
    <property type="entry name" value="Soluble quinoprotein glucose dehydrogenase"/>
    <property type="match status" value="1"/>
</dbReference>
<evidence type="ECO:0000313" key="4">
    <source>
        <dbReference type="Proteomes" id="UP001180845"/>
    </source>
</evidence>
<evidence type="ECO:0000256" key="1">
    <source>
        <dbReference type="SAM" id="MobiDB-lite"/>
    </source>
</evidence>
<dbReference type="PANTHER" id="PTHR19328">
    <property type="entry name" value="HEDGEHOG-INTERACTING PROTEIN"/>
    <property type="match status" value="1"/>
</dbReference>
<comment type="caution">
    <text evidence="3">The sequence shown here is derived from an EMBL/GenBank/DDBJ whole genome shotgun (WGS) entry which is preliminary data.</text>
</comment>
<dbReference type="Proteomes" id="UP001180845">
    <property type="component" value="Unassembled WGS sequence"/>
</dbReference>
<organism evidence="3 4">
    <name type="scientific">Haloactinomyces albus</name>
    <dbReference type="NCBI Taxonomy" id="1352928"/>
    <lineage>
        <taxon>Bacteria</taxon>
        <taxon>Bacillati</taxon>
        <taxon>Actinomycetota</taxon>
        <taxon>Actinomycetes</taxon>
        <taxon>Actinopolysporales</taxon>
        <taxon>Actinopolysporaceae</taxon>
        <taxon>Haloactinomyces</taxon>
    </lineage>
</organism>
<dbReference type="RefSeq" id="WP_310274399.1">
    <property type="nucleotide sequence ID" value="NZ_JAVDXW010000001.1"/>
</dbReference>
<dbReference type="InterPro" id="IPR011041">
    <property type="entry name" value="Quinoprot_gluc/sorb_DH_b-prop"/>
</dbReference>
<dbReference type="InterPro" id="IPR012938">
    <property type="entry name" value="Glc/Sorbosone_DH"/>
</dbReference>
<reference evidence="3" key="1">
    <citation type="submission" date="2023-07" db="EMBL/GenBank/DDBJ databases">
        <title>Sequencing the genomes of 1000 actinobacteria strains.</title>
        <authorList>
            <person name="Klenk H.-P."/>
        </authorList>
    </citation>
    <scope>NUCLEOTIDE SEQUENCE</scope>
    <source>
        <strain evidence="3">DSM 45977</strain>
    </source>
</reference>
<feature type="domain" description="Glucose/Sorbosone dehydrogenase" evidence="2">
    <location>
        <begin position="61"/>
        <end position="399"/>
    </location>
</feature>
<protein>
    <submittedName>
        <fullName evidence="3">Glucose/arabinose dehydrogenase</fullName>
    </submittedName>
</protein>